<evidence type="ECO:0000313" key="1">
    <source>
        <dbReference type="EMBL" id="OPH61771.1"/>
    </source>
</evidence>
<dbReference type="AlphaFoldDB" id="A0A1V4HS67"/>
<sequence length="79" mass="9282">MTKKKKYVLIDAQETGKLELHVAFDGSDNVDQILCELPESSVLDLVKKYDILPQDFEIDIDVREYIKEKYPNEFIKLDF</sequence>
<organism evidence="1 2">
    <name type="scientific">Paenibacillus ferrarius</name>
    <dbReference type="NCBI Taxonomy" id="1469647"/>
    <lineage>
        <taxon>Bacteria</taxon>
        <taxon>Bacillati</taxon>
        <taxon>Bacillota</taxon>
        <taxon>Bacilli</taxon>
        <taxon>Bacillales</taxon>
        <taxon>Paenibacillaceae</taxon>
        <taxon>Paenibacillus</taxon>
    </lineage>
</organism>
<dbReference type="STRING" id="1469647.BC351_00585"/>
<comment type="caution">
    <text evidence="1">The sequence shown here is derived from an EMBL/GenBank/DDBJ whole genome shotgun (WGS) entry which is preliminary data.</text>
</comment>
<dbReference type="RefSeq" id="WP_079408768.1">
    <property type="nucleotide sequence ID" value="NZ_MBTG01000001.1"/>
</dbReference>
<dbReference type="EMBL" id="MBTG01000001">
    <property type="protein sequence ID" value="OPH61771.1"/>
    <property type="molecule type" value="Genomic_DNA"/>
</dbReference>
<protein>
    <submittedName>
        <fullName evidence="1">Uncharacterized protein</fullName>
    </submittedName>
</protein>
<keyword evidence="2" id="KW-1185">Reference proteome</keyword>
<reference evidence="2" key="1">
    <citation type="submission" date="2016-07" db="EMBL/GenBank/DDBJ databases">
        <authorList>
            <person name="Florea S."/>
            <person name="Webb J.S."/>
            <person name="Jaromczyk J."/>
            <person name="Schardl C.L."/>
        </authorList>
    </citation>
    <scope>NUCLEOTIDE SEQUENCE [LARGE SCALE GENOMIC DNA]</scope>
    <source>
        <strain evidence="2">CY1</strain>
    </source>
</reference>
<gene>
    <name evidence="1" type="ORF">BC351_00585</name>
</gene>
<proteinExistence type="predicted"/>
<dbReference type="Proteomes" id="UP000190626">
    <property type="component" value="Unassembled WGS sequence"/>
</dbReference>
<name>A0A1V4HS67_9BACL</name>
<evidence type="ECO:0000313" key="2">
    <source>
        <dbReference type="Proteomes" id="UP000190626"/>
    </source>
</evidence>
<accession>A0A1V4HS67</accession>